<evidence type="ECO:0000313" key="2">
    <source>
        <dbReference type="EMBL" id="MFD2611815.1"/>
    </source>
</evidence>
<dbReference type="PANTHER" id="PTHR24422">
    <property type="entry name" value="CHEMOTAXIS PROTEIN METHYLTRANSFERASE"/>
    <property type="match status" value="1"/>
</dbReference>
<protein>
    <submittedName>
        <fullName evidence="2">CheR family methyltransferase</fullName>
    </submittedName>
</protein>
<dbReference type="Proteomes" id="UP001597541">
    <property type="component" value="Unassembled WGS sequence"/>
</dbReference>
<comment type="caution">
    <text evidence="2">The sequence shown here is derived from an EMBL/GenBank/DDBJ whole genome shotgun (WGS) entry which is preliminary data.</text>
</comment>
<dbReference type="InterPro" id="IPR022642">
    <property type="entry name" value="CheR_C"/>
</dbReference>
<dbReference type="InterPro" id="IPR022641">
    <property type="entry name" value="CheR_N"/>
</dbReference>
<dbReference type="PROSITE" id="PS50123">
    <property type="entry name" value="CHER"/>
    <property type="match status" value="1"/>
</dbReference>
<evidence type="ECO:0000259" key="1">
    <source>
        <dbReference type="PROSITE" id="PS50123"/>
    </source>
</evidence>
<dbReference type="GO" id="GO:0032259">
    <property type="term" value="P:methylation"/>
    <property type="evidence" value="ECO:0007669"/>
    <property type="project" value="UniProtKB-KW"/>
</dbReference>
<dbReference type="InterPro" id="IPR000780">
    <property type="entry name" value="CheR_MeTrfase"/>
</dbReference>
<sequence>MENKHTDEEEREKIEIGLLLEGIYRYYGFDFRNYAYSSLRRRIWHRVYSEKLQTISGLQEKALHDRACLDRLLSDLSISVTEMFRDPGMFLKFREEIVPVLRNYPYIRIWHAGCSTGEEVYSMAILLQEEGLYDRTRIYATDMNQASLEKAKAGVYPLEKMKQYTQNYIEAGGKQSFSSYYTAKYNSVIFDPSLKKNMIFAEHNLVTDRSFNEFQVILCRNVLIYFNKELQDRVHKLFYESLSPNGFLALGSKESIHFTSYADCYQVISDRENLYMKFT</sequence>
<accession>A0ABW5P9Y2</accession>
<evidence type="ECO:0000313" key="3">
    <source>
        <dbReference type="Proteomes" id="UP001597541"/>
    </source>
</evidence>
<dbReference type="Pfam" id="PF03705">
    <property type="entry name" value="CheR_N"/>
    <property type="match status" value="1"/>
</dbReference>
<feature type="domain" description="CheR-type methyltransferase" evidence="1">
    <location>
        <begin position="23"/>
        <end position="279"/>
    </location>
</feature>
<keyword evidence="2" id="KW-0489">Methyltransferase</keyword>
<gene>
    <name evidence="2" type="ORF">ACFSUF_05190</name>
</gene>
<dbReference type="InterPro" id="IPR050903">
    <property type="entry name" value="Bact_Chemotaxis_MeTrfase"/>
</dbReference>
<keyword evidence="3" id="KW-1185">Reference proteome</keyword>
<dbReference type="RefSeq" id="WP_377600817.1">
    <property type="nucleotide sequence ID" value="NZ_JBHUME010000005.1"/>
</dbReference>
<reference evidence="3" key="1">
    <citation type="journal article" date="2019" name="Int. J. Syst. Evol. Microbiol.">
        <title>The Global Catalogue of Microorganisms (GCM) 10K type strain sequencing project: providing services to taxonomists for standard genome sequencing and annotation.</title>
        <authorList>
            <consortium name="The Broad Institute Genomics Platform"/>
            <consortium name="The Broad Institute Genome Sequencing Center for Infectious Disease"/>
            <person name="Wu L."/>
            <person name="Ma J."/>
        </authorList>
    </citation>
    <scope>NUCLEOTIDE SEQUENCE [LARGE SCALE GENOMIC DNA]</scope>
    <source>
        <strain evidence="3">KCTC 3950</strain>
    </source>
</reference>
<keyword evidence="2" id="KW-0808">Transferase</keyword>
<dbReference type="SMART" id="SM00138">
    <property type="entry name" value="MeTrc"/>
    <property type="match status" value="1"/>
</dbReference>
<dbReference type="InterPro" id="IPR029063">
    <property type="entry name" value="SAM-dependent_MTases_sf"/>
</dbReference>
<name>A0ABW5P9Y2_9BACL</name>
<dbReference type="SUPFAM" id="SSF53335">
    <property type="entry name" value="S-adenosyl-L-methionine-dependent methyltransferases"/>
    <property type="match status" value="1"/>
</dbReference>
<dbReference type="PRINTS" id="PR00996">
    <property type="entry name" value="CHERMTFRASE"/>
</dbReference>
<dbReference type="PANTHER" id="PTHR24422:SF8">
    <property type="entry name" value="CHEMOTAXIS PROTEIN"/>
    <property type="match status" value="1"/>
</dbReference>
<dbReference type="Pfam" id="PF01739">
    <property type="entry name" value="CheR"/>
    <property type="match status" value="1"/>
</dbReference>
<organism evidence="2 3">
    <name type="scientific">Paenibacillus gansuensis</name>
    <dbReference type="NCBI Taxonomy" id="306542"/>
    <lineage>
        <taxon>Bacteria</taxon>
        <taxon>Bacillati</taxon>
        <taxon>Bacillota</taxon>
        <taxon>Bacilli</taxon>
        <taxon>Bacillales</taxon>
        <taxon>Paenibacillaceae</taxon>
        <taxon>Paenibacillus</taxon>
    </lineage>
</organism>
<dbReference type="Gene3D" id="3.40.50.150">
    <property type="entry name" value="Vaccinia Virus protein VP39"/>
    <property type="match status" value="1"/>
</dbReference>
<proteinExistence type="predicted"/>
<dbReference type="GO" id="GO:0008168">
    <property type="term" value="F:methyltransferase activity"/>
    <property type="evidence" value="ECO:0007669"/>
    <property type="project" value="UniProtKB-KW"/>
</dbReference>
<dbReference type="EMBL" id="JBHUME010000005">
    <property type="protein sequence ID" value="MFD2611815.1"/>
    <property type="molecule type" value="Genomic_DNA"/>
</dbReference>